<sequence>MNNIILIWTVLMLVLICWGLGTFISKYIIPHKYPKMQENPVVQIILGVLILMLLCFWCCL</sequence>
<evidence type="ECO:0000313" key="2">
    <source>
        <dbReference type="EMBL" id="RPD38504.1"/>
    </source>
</evidence>
<feature type="transmembrane region" description="Helical" evidence="1">
    <location>
        <begin position="41"/>
        <end position="59"/>
    </location>
</feature>
<dbReference type="AlphaFoldDB" id="A0A3N4M5H1"/>
<protein>
    <submittedName>
        <fullName evidence="2">Uncharacterized protein</fullName>
    </submittedName>
</protein>
<organism evidence="2 3">
    <name type="scientific">Chitinophaga barathri</name>
    <dbReference type="NCBI Taxonomy" id="1647451"/>
    <lineage>
        <taxon>Bacteria</taxon>
        <taxon>Pseudomonadati</taxon>
        <taxon>Bacteroidota</taxon>
        <taxon>Chitinophagia</taxon>
        <taxon>Chitinophagales</taxon>
        <taxon>Chitinophagaceae</taxon>
        <taxon>Chitinophaga</taxon>
    </lineage>
</organism>
<accession>A0A3N4M5H1</accession>
<keyword evidence="1" id="KW-1133">Transmembrane helix</keyword>
<keyword evidence="1" id="KW-0472">Membrane</keyword>
<name>A0A3N4M5H1_9BACT</name>
<comment type="caution">
    <text evidence="2">The sequence shown here is derived from an EMBL/GenBank/DDBJ whole genome shotgun (WGS) entry which is preliminary data.</text>
</comment>
<feature type="transmembrane region" description="Helical" evidence="1">
    <location>
        <begin position="5"/>
        <end position="29"/>
    </location>
</feature>
<dbReference type="Proteomes" id="UP000279089">
    <property type="component" value="Unassembled WGS sequence"/>
</dbReference>
<evidence type="ECO:0000313" key="3">
    <source>
        <dbReference type="Proteomes" id="UP000279089"/>
    </source>
</evidence>
<gene>
    <name evidence="2" type="ORF">EG028_24870</name>
</gene>
<evidence type="ECO:0000256" key="1">
    <source>
        <dbReference type="SAM" id="Phobius"/>
    </source>
</evidence>
<keyword evidence="3" id="KW-1185">Reference proteome</keyword>
<proteinExistence type="predicted"/>
<dbReference type="EMBL" id="RMBX01000015">
    <property type="protein sequence ID" value="RPD38504.1"/>
    <property type="molecule type" value="Genomic_DNA"/>
</dbReference>
<keyword evidence="1" id="KW-0812">Transmembrane</keyword>
<reference evidence="3" key="1">
    <citation type="submission" date="2018-11" db="EMBL/GenBank/DDBJ databases">
        <title>Chitinophaga lutea sp.nov., isolate from arsenic contaminated soil.</title>
        <authorList>
            <person name="Zong Y."/>
        </authorList>
    </citation>
    <scope>NUCLEOTIDE SEQUENCE [LARGE SCALE GENOMIC DNA]</scope>
    <source>
        <strain evidence="3">YLT18</strain>
    </source>
</reference>